<feature type="compositionally biased region" description="Polar residues" evidence="1">
    <location>
        <begin position="147"/>
        <end position="161"/>
    </location>
</feature>
<organism evidence="2">
    <name type="scientific">Physcomitrium patens</name>
    <name type="common">Spreading-leaved earth moss</name>
    <name type="synonym">Physcomitrella patens</name>
    <dbReference type="NCBI Taxonomy" id="3218"/>
    <lineage>
        <taxon>Eukaryota</taxon>
        <taxon>Viridiplantae</taxon>
        <taxon>Streptophyta</taxon>
        <taxon>Embryophyta</taxon>
        <taxon>Bryophyta</taxon>
        <taxon>Bryophytina</taxon>
        <taxon>Bryopsida</taxon>
        <taxon>Funariidae</taxon>
        <taxon>Funariales</taxon>
        <taxon>Funariaceae</taxon>
        <taxon>Physcomitrium</taxon>
    </lineage>
</organism>
<evidence type="ECO:0000313" key="2">
    <source>
        <dbReference type="EMBL" id="PNR39387.1"/>
    </source>
</evidence>
<evidence type="ECO:0000313" key="4">
    <source>
        <dbReference type="Proteomes" id="UP000006727"/>
    </source>
</evidence>
<reference evidence="2 4" key="2">
    <citation type="journal article" date="2018" name="Plant J.">
        <title>The Physcomitrella patens chromosome-scale assembly reveals moss genome structure and evolution.</title>
        <authorList>
            <person name="Lang D."/>
            <person name="Ullrich K.K."/>
            <person name="Murat F."/>
            <person name="Fuchs J."/>
            <person name="Jenkins J."/>
            <person name="Haas F.B."/>
            <person name="Piednoel M."/>
            <person name="Gundlach H."/>
            <person name="Van Bel M."/>
            <person name="Meyberg R."/>
            <person name="Vives C."/>
            <person name="Morata J."/>
            <person name="Symeonidi A."/>
            <person name="Hiss M."/>
            <person name="Muchero W."/>
            <person name="Kamisugi Y."/>
            <person name="Saleh O."/>
            <person name="Blanc G."/>
            <person name="Decker E.L."/>
            <person name="van Gessel N."/>
            <person name="Grimwood J."/>
            <person name="Hayes R.D."/>
            <person name="Graham S.W."/>
            <person name="Gunter L.E."/>
            <person name="McDaniel S.F."/>
            <person name="Hoernstein S.N.W."/>
            <person name="Larsson A."/>
            <person name="Li F.W."/>
            <person name="Perroud P.F."/>
            <person name="Phillips J."/>
            <person name="Ranjan P."/>
            <person name="Rokshar D.S."/>
            <person name="Rothfels C.J."/>
            <person name="Schneider L."/>
            <person name="Shu S."/>
            <person name="Stevenson D.W."/>
            <person name="Thummler F."/>
            <person name="Tillich M."/>
            <person name="Villarreal Aguilar J.C."/>
            <person name="Widiez T."/>
            <person name="Wong G.K."/>
            <person name="Wymore A."/>
            <person name="Zhang Y."/>
            <person name="Zimmer A.D."/>
            <person name="Quatrano R.S."/>
            <person name="Mayer K.F.X."/>
            <person name="Goodstein D."/>
            <person name="Casacuberta J.M."/>
            <person name="Vandepoele K."/>
            <person name="Reski R."/>
            <person name="Cuming A.C."/>
            <person name="Tuskan G.A."/>
            <person name="Maumus F."/>
            <person name="Salse J."/>
            <person name="Schmutz J."/>
            <person name="Rensing S.A."/>
        </authorList>
    </citation>
    <scope>NUCLEOTIDE SEQUENCE [LARGE SCALE GENOMIC DNA]</scope>
    <source>
        <strain evidence="3 4">cv. Gransden 2004</strain>
    </source>
</reference>
<reference evidence="2 4" key="1">
    <citation type="journal article" date="2008" name="Science">
        <title>The Physcomitrella genome reveals evolutionary insights into the conquest of land by plants.</title>
        <authorList>
            <person name="Rensing S."/>
            <person name="Lang D."/>
            <person name="Zimmer A."/>
            <person name="Terry A."/>
            <person name="Salamov A."/>
            <person name="Shapiro H."/>
            <person name="Nishiyama T."/>
            <person name="Perroud P.-F."/>
            <person name="Lindquist E."/>
            <person name="Kamisugi Y."/>
            <person name="Tanahashi T."/>
            <person name="Sakakibara K."/>
            <person name="Fujita T."/>
            <person name="Oishi K."/>
            <person name="Shin-I T."/>
            <person name="Kuroki Y."/>
            <person name="Toyoda A."/>
            <person name="Suzuki Y."/>
            <person name="Hashimoto A."/>
            <person name="Yamaguchi K."/>
            <person name="Sugano A."/>
            <person name="Kohara Y."/>
            <person name="Fujiyama A."/>
            <person name="Anterola A."/>
            <person name="Aoki S."/>
            <person name="Ashton N."/>
            <person name="Barbazuk W.B."/>
            <person name="Barker E."/>
            <person name="Bennetzen J."/>
            <person name="Bezanilla M."/>
            <person name="Blankenship R."/>
            <person name="Cho S.H."/>
            <person name="Dutcher S."/>
            <person name="Estelle M."/>
            <person name="Fawcett J.A."/>
            <person name="Gundlach H."/>
            <person name="Hanada K."/>
            <person name="Heyl A."/>
            <person name="Hicks K.A."/>
            <person name="Hugh J."/>
            <person name="Lohr M."/>
            <person name="Mayer K."/>
            <person name="Melkozernov A."/>
            <person name="Murata T."/>
            <person name="Nelson D."/>
            <person name="Pils B."/>
            <person name="Prigge M."/>
            <person name="Reiss B."/>
            <person name="Renner T."/>
            <person name="Rombauts S."/>
            <person name="Rushton P."/>
            <person name="Sanderfoot A."/>
            <person name="Schween G."/>
            <person name="Shiu S.-H."/>
            <person name="Stueber K."/>
            <person name="Theodoulou F.L."/>
            <person name="Tu H."/>
            <person name="Van de Peer Y."/>
            <person name="Verrier P.J."/>
            <person name="Waters E."/>
            <person name="Wood A."/>
            <person name="Yang L."/>
            <person name="Cove D."/>
            <person name="Cuming A."/>
            <person name="Hasebe M."/>
            <person name="Lucas S."/>
            <person name="Mishler D.B."/>
            <person name="Reski R."/>
            <person name="Grigoriev I."/>
            <person name="Quatrano R.S."/>
            <person name="Boore J.L."/>
        </authorList>
    </citation>
    <scope>NUCLEOTIDE SEQUENCE [LARGE SCALE GENOMIC DNA]</scope>
    <source>
        <strain evidence="3 4">cv. Gransden 2004</strain>
    </source>
</reference>
<dbReference type="InterPro" id="IPR044709">
    <property type="entry name" value="TAN1"/>
</dbReference>
<sequence>MAQVDSPPRTNLALQPSPVLMEAVLKVDQVVARLQKFQTTISRVHSSPVNSKHTWISGANRFGEKNAGPVGCHDNHRWISLNDHKADSRVQSKIQPEATEQFAKFCAEEMRQDGLRKAQEPADESPELEKRFGKDIKGRDIAFPTKAQVQKTMRAKSSSLRPLSGFKVGGFPSDVTVKLFPPAKLHRGRDPPSKDNNKRNCGRASSHGRRVKSCSRSNSSSPKPLVSRPLRLNAESPETKRGRLFSSPCKSFRESANDADDELLGPRRSMTVTEIRGSMKLWMLTHTEGMLFSNTLNSLSPPRISADRLTPAKIVSTIGRRKSCLTHPFPNSPELAERELTKLRITTSANPLLQTISKTTFKRESPTKVASKSLVLTRAIKRENKARKAAMTRAVRHVEMASVGGPQKSSTVTMLDLLQIKSPSHLPATPVVLSDQPSRKLMPLDVNTSVSNRPVVMDRSNKLAEDFLCRASHSHANASAKAEIPGHKPSRPFACSMYGSSVDNSVKENIQVPCVPVAASFLRNMSSTPTPNRSLSRKSPGFSLIHRAKVWVSSQAVKQGKVLHLER</sequence>
<reference evidence="3" key="3">
    <citation type="submission" date="2020-12" db="UniProtKB">
        <authorList>
            <consortium name="EnsemblPlants"/>
        </authorList>
    </citation>
    <scope>IDENTIFICATION</scope>
</reference>
<feature type="region of interest" description="Disordered" evidence="1">
    <location>
        <begin position="113"/>
        <end position="165"/>
    </location>
</feature>
<dbReference type="EMBL" id="ABEU02000015">
    <property type="protein sequence ID" value="PNR39387.1"/>
    <property type="molecule type" value="Genomic_DNA"/>
</dbReference>
<keyword evidence="4" id="KW-1185">Reference proteome</keyword>
<dbReference type="Proteomes" id="UP000006727">
    <property type="component" value="Chromosome 15"/>
</dbReference>
<feature type="region of interest" description="Disordered" evidence="1">
    <location>
        <begin position="182"/>
        <end position="262"/>
    </location>
</feature>
<protein>
    <submittedName>
        <fullName evidence="2 3">Uncharacterized protein</fullName>
    </submittedName>
</protein>
<proteinExistence type="predicted"/>
<dbReference type="Gramene" id="Pp3c15_12390V3.2">
    <property type="protein sequence ID" value="Pp3c15_12390V3.2"/>
    <property type="gene ID" value="Pp3c15_12390"/>
</dbReference>
<dbReference type="RefSeq" id="XP_024396293.1">
    <property type="nucleotide sequence ID" value="XM_024540525.2"/>
</dbReference>
<gene>
    <name evidence="3" type="primary">LOC112292236</name>
    <name evidence="2" type="ORF">PHYPA_019665</name>
</gene>
<name>A0A2K1JCY4_PHYPA</name>
<dbReference type="PANTHER" id="PTHR35728">
    <property type="entry name" value="MICROTUBULE-BINDING PROTEIN TANGLED-RELATED"/>
    <property type="match status" value="1"/>
</dbReference>
<dbReference type="PANTHER" id="PTHR35728:SF1">
    <property type="entry name" value="MICROTUBULE-BINDING PROTEIN TANGLED-RELATED"/>
    <property type="match status" value="1"/>
</dbReference>
<dbReference type="GO" id="GO:0008017">
    <property type="term" value="F:microtubule binding"/>
    <property type="evidence" value="ECO:0007669"/>
    <property type="project" value="InterPro"/>
</dbReference>
<dbReference type="RefSeq" id="XP_073395162.1">
    <property type="nucleotide sequence ID" value="XM_073539061.1"/>
</dbReference>
<dbReference type="EnsemblPlants" id="Pp3c15_12390V3.1">
    <property type="protein sequence ID" value="Pp3c15_12390V3.1"/>
    <property type="gene ID" value="Pp3c15_12390"/>
</dbReference>
<dbReference type="EnsemblPlants" id="Pp3c15_12390V3.2">
    <property type="protein sequence ID" value="Pp3c15_12390V3.2"/>
    <property type="gene ID" value="Pp3c15_12390"/>
</dbReference>
<evidence type="ECO:0000256" key="1">
    <source>
        <dbReference type="SAM" id="MobiDB-lite"/>
    </source>
</evidence>
<evidence type="ECO:0000313" key="3">
    <source>
        <dbReference type="EnsemblPlants" id="Pp3c15_12390V3.1"/>
    </source>
</evidence>
<dbReference type="GO" id="GO:2000694">
    <property type="term" value="P:regulation of phragmoplast microtubule organization"/>
    <property type="evidence" value="ECO:0007669"/>
    <property type="project" value="InterPro"/>
</dbReference>
<accession>A0A2K1JCY4</accession>
<dbReference type="OrthoDB" id="1939732at2759"/>
<feature type="compositionally biased region" description="Low complexity" evidence="1">
    <location>
        <begin position="214"/>
        <end position="228"/>
    </location>
</feature>
<dbReference type="PaxDb" id="3218-PP1S258_42V6.1"/>
<dbReference type="Gramene" id="Pp3c15_12390V3.1">
    <property type="protein sequence ID" value="Pp3c15_12390V3.1"/>
    <property type="gene ID" value="Pp3c15_12390"/>
</dbReference>
<feature type="compositionally biased region" description="Basic and acidic residues" evidence="1">
    <location>
        <begin position="188"/>
        <end position="198"/>
    </location>
</feature>
<dbReference type="AlphaFoldDB" id="A0A2K1JCY4"/>
<feature type="compositionally biased region" description="Basic and acidic residues" evidence="1">
    <location>
        <begin position="127"/>
        <end position="140"/>
    </location>
</feature>
<dbReference type="GeneID" id="112292236"/>